<dbReference type="Gene3D" id="3.40.720.10">
    <property type="entry name" value="Alkaline Phosphatase, subunit A"/>
    <property type="match status" value="1"/>
</dbReference>
<sequence>MRKTQKNILIIMSDEQRWDTLGSHGNPTSVTPNIDALAKSGMSMDRCYTVNPLCCPARASLWTGLMPHEHHVMGNWRRIRPDLQDEGLIKNFKEAGYHTIYTGKWHVPGTTPSKFHFNDMSSIPAILNGRDRGRFIEPYRKYAYSKGYELVDSHVENLTKADLEKMNQPGKAPCGKSEISLEDYLETWQTKQFLDLLERRPDKQPFFAVCSYNAPHFPMIVPEPYDTIVSPEEVVLPPNFCKGMDGKATEVFNSGYEKLANLDEYEWRRFIAHYLGFCALIDDQVGEITHYLKQKGIFNDTIIVFVSDHGDMMGSHGLVEKGFPLHYEEALRVPLIIANYGEIKDGRSEELVSLIDLLPTIAELTGVPIQQRVEGRSFANLLIGNGTTRIREYVLAESFKFDGNEGGAGEYINAKDFNPNIDSVNYSIRTKDYKYIFRFSDKEELYDIQNDPYENVNLADIEEQLEALQFMRELLLIEMKKTNPVLEVAVKNKLSQLVQKEHL</sequence>
<comment type="similarity">
    <text evidence="1">Belongs to the sulfatase family.</text>
</comment>
<reference evidence="6" key="1">
    <citation type="journal article" date="2019" name="Int. J. Syst. Evol. Microbiol.">
        <title>The Global Catalogue of Microorganisms (GCM) 10K type strain sequencing project: providing services to taxonomists for standard genome sequencing and annotation.</title>
        <authorList>
            <consortium name="The Broad Institute Genomics Platform"/>
            <consortium name="The Broad Institute Genome Sequencing Center for Infectious Disease"/>
            <person name="Wu L."/>
            <person name="Ma J."/>
        </authorList>
    </citation>
    <scope>NUCLEOTIDE SEQUENCE [LARGE SCALE GENOMIC DNA]</scope>
    <source>
        <strain evidence="6">CGMCC 1.12237</strain>
    </source>
</reference>
<organism evidence="5 6">
    <name type="scientific">Lederbergia graminis</name>
    <dbReference type="NCBI Taxonomy" id="735518"/>
    <lineage>
        <taxon>Bacteria</taxon>
        <taxon>Bacillati</taxon>
        <taxon>Bacillota</taxon>
        <taxon>Bacilli</taxon>
        <taxon>Bacillales</taxon>
        <taxon>Bacillaceae</taxon>
        <taxon>Lederbergia</taxon>
    </lineage>
</organism>
<name>A0ABW0LIG5_9BACI</name>
<evidence type="ECO:0000256" key="3">
    <source>
        <dbReference type="ARBA" id="ARBA00022801"/>
    </source>
</evidence>
<dbReference type="InterPro" id="IPR000917">
    <property type="entry name" value="Sulfatase_N"/>
</dbReference>
<keyword evidence="6" id="KW-1185">Reference proteome</keyword>
<dbReference type="Pfam" id="PF00884">
    <property type="entry name" value="Sulfatase"/>
    <property type="match status" value="1"/>
</dbReference>
<evidence type="ECO:0000313" key="5">
    <source>
        <dbReference type="EMBL" id="MFC5464586.1"/>
    </source>
</evidence>
<evidence type="ECO:0000256" key="1">
    <source>
        <dbReference type="ARBA" id="ARBA00008779"/>
    </source>
</evidence>
<dbReference type="InterPro" id="IPR017850">
    <property type="entry name" value="Alkaline_phosphatase_core_sf"/>
</dbReference>
<dbReference type="RefSeq" id="WP_382349629.1">
    <property type="nucleotide sequence ID" value="NZ_JBHSMC010000010.1"/>
</dbReference>
<proteinExistence type="inferred from homology"/>
<protein>
    <submittedName>
        <fullName evidence="5">Sulfatase-like hydrolase/transferase</fullName>
    </submittedName>
</protein>
<keyword evidence="3" id="KW-0378">Hydrolase</keyword>
<dbReference type="EMBL" id="JBHSMC010000010">
    <property type="protein sequence ID" value="MFC5464586.1"/>
    <property type="molecule type" value="Genomic_DNA"/>
</dbReference>
<dbReference type="SUPFAM" id="SSF53649">
    <property type="entry name" value="Alkaline phosphatase-like"/>
    <property type="match status" value="1"/>
</dbReference>
<accession>A0ABW0LIG5</accession>
<keyword evidence="2" id="KW-0479">Metal-binding</keyword>
<dbReference type="PROSITE" id="PS00523">
    <property type="entry name" value="SULFATASE_1"/>
    <property type="match status" value="1"/>
</dbReference>
<dbReference type="PANTHER" id="PTHR45953:SF1">
    <property type="entry name" value="IDURONATE 2-SULFATASE"/>
    <property type="match status" value="1"/>
</dbReference>
<comment type="caution">
    <text evidence="5">The sequence shown here is derived from an EMBL/GenBank/DDBJ whole genome shotgun (WGS) entry which is preliminary data.</text>
</comment>
<gene>
    <name evidence="5" type="ORF">ACFPM4_07460</name>
</gene>
<evidence type="ECO:0000259" key="4">
    <source>
        <dbReference type="Pfam" id="PF00884"/>
    </source>
</evidence>
<feature type="domain" description="Sulfatase N-terminal" evidence="4">
    <location>
        <begin position="6"/>
        <end position="367"/>
    </location>
</feature>
<dbReference type="InterPro" id="IPR024607">
    <property type="entry name" value="Sulfatase_CS"/>
</dbReference>
<dbReference type="Proteomes" id="UP001596147">
    <property type="component" value="Unassembled WGS sequence"/>
</dbReference>
<evidence type="ECO:0000256" key="2">
    <source>
        <dbReference type="ARBA" id="ARBA00022723"/>
    </source>
</evidence>
<dbReference type="PANTHER" id="PTHR45953">
    <property type="entry name" value="IDURONATE 2-SULFATASE"/>
    <property type="match status" value="1"/>
</dbReference>
<evidence type="ECO:0000313" key="6">
    <source>
        <dbReference type="Proteomes" id="UP001596147"/>
    </source>
</evidence>